<feature type="compositionally biased region" description="Basic and acidic residues" evidence="6">
    <location>
        <begin position="112"/>
        <end position="127"/>
    </location>
</feature>
<evidence type="ECO:0000259" key="7">
    <source>
        <dbReference type="SMART" id="SM00387"/>
    </source>
</evidence>
<evidence type="ECO:0000256" key="5">
    <source>
        <dbReference type="ARBA" id="ARBA00023012"/>
    </source>
</evidence>
<dbReference type="SUPFAM" id="SSF55874">
    <property type="entry name" value="ATPase domain of HSP90 chaperone/DNA topoisomerase II/histidine kinase"/>
    <property type="match status" value="1"/>
</dbReference>
<dbReference type="Pfam" id="PF02518">
    <property type="entry name" value="HATPase_c"/>
    <property type="match status" value="1"/>
</dbReference>
<keyword evidence="3" id="KW-0808">Transferase</keyword>
<keyword evidence="4" id="KW-0418">Kinase</keyword>
<evidence type="ECO:0000313" key="9">
    <source>
        <dbReference type="Proteomes" id="UP000624709"/>
    </source>
</evidence>
<evidence type="ECO:0000256" key="2">
    <source>
        <dbReference type="ARBA" id="ARBA00012438"/>
    </source>
</evidence>
<dbReference type="CDD" id="cd16917">
    <property type="entry name" value="HATPase_UhpB-NarQ-NarX-like"/>
    <property type="match status" value="1"/>
</dbReference>
<reference evidence="8 9" key="1">
    <citation type="submission" date="2021-01" db="EMBL/GenBank/DDBJ databases">
        <title>Whole genome shotgun sequence of Actinoplanes palleronii NBRC 14916.</title>
        <authorList>
            <person name="Komaki H."/>
            <person name="Tamura T."/>
        </authorList>
    </citation>
    <scope>NUCLEOTIDE SEQUENCE [LARGE SCALE GENOMIC DNA]</scope>
    <source>
        <strain evidence="8 9">NBRC 14916</strain>
    </source>
</reference>
<feature type="domain" description="Histidine kinase/HSP90-like ATPase" evidence="7">
    <location>
        <begin position="22"/>
        <end position="116"/>
    </location>
</feature>
<organism evidence="8 9">
    <name type="scientific">Actinoplanes palleronii</name>
    <dbReference type="NCBI Taxonomy" id="113570"/>
    <lineage>
        <taxon>Bacteria</taxon>
        <taxon>Bacillati</taxon>
        <taxon>Actinomycetota</taxon>
        <taxon>Actinomycetes</taxon>
        <taxon>Micromonosporales</taxon>
        <taxon>Micromonosporaceae</taxon>
        <taxon>Actinoplanes</taxon>
    </lineage>
</organism>
<gene>
    <name evidence="8" type="ORF">Apa02nite_094760</name>
</gene>
<dbReference type="InterPro" id="IPR050482">
    <property type="entry name" value="Sensor_HK_TwoCompSys"/>
</dbReference>
<dbReference type="EMBL" id="BOMS01000171">
    <property type="protein sequence ID" value="GIE73368.1"/>
    <property type="molecule type" value="Genomic_DNA"/>
</dbReference>
<dbReference type="Proteomes" id="UP000624709">
    <property type="component" value="Unassembled WGS sequence"/>
</dbReference>
<evidence type="ECO:0000256" key="3">
    <source>
        <dbReference type="ARBA" id="ARBA00022679"/>
    </source>
</evidence>
<evidence type="ECO:0000256" key="1">
    <source>
        <dbReference type="ARBA" id="ARBA00000085"/>
    </source>
</evidence>
<dbReference type="Gene3D" id="3.30.565.10">
    <property type="entry name" value="Histidine kinase-like ATPase, C-terminal domain"/>
    <property type="match status" value="1"/>
</dbReference>
<evidence type="ECO:0000313" key="8">
    <source>
        <dbReference type="EMBL" id="GIE73368.1"/>
    </source>
</evidence>
<evidence type="ECO:0000256" key="6">
    <source>
        <dbReference type="SAM" id="MobiDB-lite"/>
    </source>
</evidence>
<feature type="region of interest" description="Disordered" evidence="6">
    <location>
        <begin position="100"/>
        <end position="127"/>
    </location>
</feature>
<protein>
    <recommendedName>
        <fullName evidence="2">histidine kinase</fullName>
        <ecNumber evidence="2">2.7.13.3</ecNumber>
    </recommendedName>
</protein>
<dbReference type="EC" id="2.7.13.3" evidence="2"/>
<dbReference type="PANTHER" id="PTHR24421:SF10">
    <property type="entry name" value="NITRATE_NITRITE SENSOR PROTEIN NARQ"/>
    <property type="match status" value="1"/>
</dbReference>
<keyword evidence="5" id="KW-0902">Two-component regulatory system</keyword>
<keyword evidence="9" id="KW-1185">Reference proteome</keyword>
<sequence>MLASGSVPRTLTIEEAEPIPATVATSVLRLVQESVTNARRHAAGAREIAVTVLAADGLVRVTVRDDGRPGAQPKRYGGGFGLVGMRERVQLLGGRFAAGREPDGGWQVTAELPRERQPSNADDGGRS</sequence>
<name>A0ABQ4BRR8_9ACTN</name>
<dbReference type="InterPro" id="IPR036890">
    <property type="entry name" value="HATPase_C_sf"/>
</dbReference>
<dbReference type="PANTHER" id="PTHR24421">
    <property type="entry name" value="NITRATE/NITRITE SENSOR PROTEIN NARX-RELATED"/>
    <property type="match status" value="1"/>
</dbReference>
<comment type="catalytic activity">
    <reaction evidence="1">
        <text>ATP + protein L-histidine = ADP + protein N-phospho-L-histidine.</text>
        <dbReference type="EC" id="2.7.13.3"/>
    </reaction>
</comment>
<dbReference type="InterPro" id="IPR003594">
    <property type="entry name" value="HATPase_dom"/>
</dbReference>
<dbReference type="SMART" id="SM00387">
    <property type="entry name" value="HATPase_c"/>
    <property type="match status" value="1"/>
</dbReference>
<evidence type="ECO:0000256" key="4">
    <source>
        <dbReference type="ARBA" id="ARBA00022777"/>
    </source>
</evidence>
<accession>A0ABQ4BRR8</accession>
<proteinExistence type="predicted"/>
<comment type="caution">
    <text evidence="8">The sequence shown here is derived from an EMBL/GenBank/DDBJ whole genome shotgun (WGS) entry which is preliminary data.</text>
</comment>